<feature type="non-terminal residue" evidence="7">
    <location>
        <position position="530"/>
    </location>
</feature>
<dbReference type="Proteomes" id="UP000812277">
    <property type="component" value="Unassembled WGS sequence"/>
</dbReference>
<dbReference type="InterPro" id="IPR023213">
    <property type="entry name" value="CAT-like_dom_sf"/>
</dbReference>
<comment type="cofactor">
    <cofactor evidence="1">
        <name>pantetheine 4'-phosphate</name>
        <dbReference type="ChEBI" id="CHEBI:47942"/>
    </cofactor>
</comment>
<comment type="caution">
    <text evidence="7">The sequence shown here is derived from an EMBL/GenBank/DDBJ whole genome shotgun (WGS) entry which is preliminary data.</text>
</comment>
<feature type="non-terminal residue" evidence="7">
    <location>
        <position position="1"/>
    </location>
</feature>
<feature type="domain" description="Carrier" evidence="6">
    <location>
        <begin position="118"/>
        <end position="193"/>
    </location>
</feature>
<evidence type="ECO:0000313" key="8">
    <source>
        <dbReference type="Proteomes" id="UP000812277"/>
    </source>
</evidence>
<proteinExistence type="predicted"/>
<dbReference type="InterPro" id="IPR001242">
    <property type="entry name" value="Condensation_dom"/>
</dbReference>
<dbReference type="Gene3D" id="3.30.559.10">
    <property type="entry name" value="Chloramphenicol acetyltransferase-like domain"/>
    <property type="match status" value="1"/>
</dbReference>
<keyword evidence="8" id="KW-1185">Reference proteome</keyword>
<dbReference type="SUPFAM" id="SSF52777">
    <property type="entry name" value="CoA-dependent acyltransferases"/>
    <property type="match status" value="2"/>
</dbReference>
<dbReference type="InterPro" id="IPR006162">
    <property type="entry name" value="Ppantetheine_attach_site"/>
</dbReference>
<evidence type="ECO:0000256" key="4">
    <source>
        <dbReference type="ARBA" id="ARBA00022737"/>
    </source>
</evidence>
<sequence>DGTVEYLGRIDHQVKIRGYRIELGEIEAQLLKVEGVKEAAVLAWEEALEAYLCAYVVTEKELVAAELRAALIEKLPGYMVPSYFVHLERLPLTSNGKLDRKALPAPEGSDVARAAYEAPATELEKKLAELWQQVLGVERVGRQDHFFELGGHSLKATTLVAQLHKALHVNVPLRTVFQSPRLAELAEAIGGMEKTDYASIEPVANSDYYAVSSAQKRMYILNQLEEGQISYNMPSMYRVSGELDLVRAEEAFRRLITRHESLRTSFEIVDGEPVQRVQEGVELHLKVQEAADEEELQRQAESFVRPFDLAQAPLLRAEVVRVTSEDHLLLFDMHHIISDGLSTELMIGEWMRLYAGESLSELRIQYRDYAAWQRKLASSEAMRKQEAYWLETFAGELPVLELATDYARPAVQRFEGEAVGFGVEKETLEGLKRLAQETGATLYMVLLAAYTTLLHRYTGQEDIVVGTPIAGRPHADLEKLIGMFVGTLALRTSPSGEKTFREYVEEVKEKTLEAFENQDYPFEELVEKLD</sequence>
<evidence type="ECO:0000256" key="3">
    <source>
        <dbReference type="ARBA" id="ARBA00022553"/>
    </source>
</evidence>
<dbReference type="RefSeq" id="WP_246628414.1">
    <property type="nucleotide sequence ID" value="NZ_JAHZIJ010000055.1"/>
</dbReference>
<dbReference type="PANTHER" id="PTHR45527">
    <property type="entry name" value="NONRIBOSOMAL PEPTIDE SYNTHETASE"/>
    <property type="match status" value="1"/>
</dbReference>
<dbReference type="InterPro" id="IPR025110">
    <property type="entry name" value="AMP-bd_C"/>
</dbReference>
<dbReference type="Gene3D" id="1.10.1200.10">
    <property type="entry name" value="ACP-like"/>
    <property type="match status" value="1"/>
</dbReference>
<keyword evidence="4" id="KW-0677">Repeat</keyword>
<keyword evidence="5" id="KW-0045">Antibiotic biosynthesis</keyword>
<dbReference type="InterPro" id="IPR045851">
    <property type="entry name" value="AMP-bd_C_sf"/>
</dbReference>
<dbReference type="Gene3D" id="3.30.559.30">
    <property type="entry name" value="Nonribosomal peptide synthetase, condensation domain"/>
    <property type="match status" value="1"/>
</dbReference>
<reference evidence="7 8" key="1">
    <citation type="submission" date="2021-07" db="EMBL/GenBank/DDBJ databases">
        <title>Paenibacillus radiodurans sp. nov., isolated from the southeastern edge of Tengger Desert.</title>
        <authorList>
            <person name="Zhang G."/>
        </authorList>
    </citation>
    <scope>NUCLEOTIDE SEQUENCE [LARGE SCALE GENOMIC DNA]</scope>
    <source>
        <strain evidence="7 8">DT7-4</strain>
    </source>
</reference>
<evidence type="ECO:0000313" key="7">
    <source>
        <dbReference type="EMBL" id="MBW7477864.1"/>
    </source>
</evidence>
<gene>
    <name evidence="7" type="ORF">K0T92_24450</name>
</gene>
<dbReference type="SMART" id="SM00823">
    <property type="entry name" value="PKS_PP"/>
    <property type="match status" value="1"/>
</dbReference>
<dbReference type="SUPFAM" id="SSF56801">
    <property type="entry name" value="Acetyl-CoA synthetase-like"/>
    <property type="match status" value="1"/>
</dbReference>
<keyword evidence="2" id="KW-0596">Phosphopantetheine</keyword>
<evidence type="ECO:0000256" key="2">
    <source>
        <dbReference type="ARBA" id="ARBA00022450"/>
    </source>
</evidence>
<dbReference type="SUPFAM" id="SSF47336">
    <property type="entry name" value="ACP-like"/>
    <property type="match status" value="1"/>
</dbReference>
<dbReference type="Pfam" id="PF13193">
    <property type="entry name" value="AMP-binding_C"/>
    <property type="match status" value="1"/>
</dbReference>
<evidence type="ECO:0000259" key="6">
    <source>
        <dbReference type="PROSITE" id="PS50075"/>
    </source>
</evidence>
<keyword evidence="3" id="KW-0597">Phosphoprotein</keyword>
<protein>
    <submittedName>
        <fullName evidence="7">Non-ribosomal peptide synthetase</fullName>
    </submittedName>
</protein>
<accession>A0ABS7DDN4</accession>
<name>A0ABS7DDN4_9BACL</name>
<dbReference type="Pfam" id="PF00550">
    <property type="entry name" value="PP-binding"/>
    <property type="match status" value="1"/>
</dbReference>
<dbReference type="EMBL" id="JAHZIJ010000055">
    <property type="protein sequence ID" value="MBW7477864.1"/>
    <property type="molecule type" value="Genomic_DNA"/>
</dbReference>
<dbReference type="InterPro" id="IPR020806">
    <property type="entry name" value="PKS_PP-bd"/>
</dbReference>
<evidence type="ECO:0000256" key="1">
    <source>
        <dbReference type="ARBA" id="ARBA00001957"/>
    </source>
</evidence>
<dbReference type="InterPro" id="IPR009081">
    <property type="entry name" value="PP-bd_ACP"/>
</dbReference>
<dbReference type="PROSITE" id="PS00012">
    <property type="entry name" value="PHOSPHOPANTETHEINE"/>
    <property type="match status" value="1"/>
</dbReference>
<dbReference type="PROSITE" id="PS50075">
    <property type="entry name" value="CARRIER"/>
    <property type="match status" value="1"/>
</dbReference>
<dbReference type="InterPro" id="IPR036736">
    <property type="entry name" value="ACP-like_sf"/>
</dbReference>
<organism evidence="7 8">
    <name type="scientific">Paenibacillus oenotherae</name>
    <dbReference type="NCBI Taxonomy" id="1435645"/>
    <lineage>
        <taxon>Bacteria</taxon>
        <taxon>Bacillati</taxon>
        <taxon>Bacillota</taxon>
        <taxon>Bacilli</taxon>
        <taxon>Bacillales</taxon>
        <taxon>Paenibacillaceae</taxon>
        <taxon>Paenibacillus</taxon>
    </lineage>
</organism>
<dbReference type="CDD" id="cd19531">
    <property type="entry name" value="LCL_NRPS-like"/>
    <property type="match status" value="1"/>
</dbReference>
<dbReference type="Gene3D" id="3.30.300.30">
    <property type="match status" value="1"/>
</dbReference>
<dbReference type="Pfam" id="PF00668">
    <property type="entry name" value="Condensation"/>
    <property type="match status" value="1"/>
</dbReference>
<dbReference type="PANTHER" id="PTHR45527:SF1">
    <property type="entry name" value="FATTY ACID SYNTHASE"/>
    <property type="match status" value="1"/>
</dbReference>
<evidence type="ECO:0000256" key="5">
    <source>
        <dbReference type="ARBA" id="ARBA00023194"/>
    </source>
</evidence>